<dbReference type="AlphaFoldDB" id="A0A9P7DKN0"/>
<sequence length="105" mass="11469">MAALLNLRAILTDARAYIEHALSPLPFLHHYQAGAQCVSSPEPTLASNTHIFMSVCLSVQDVQIEVLTSTESTHNACHARTPNVHPPRNSEAISRDVNIGCPQRD</sequence>
<reference evidence="2" key="1">
    <citation type="journal article" date="2020" name="New Phytol.">
        <title>Comparative genomics reveals dynamic genome evolution in host specialist ectomycorrhizal fungi.</title>
        <authorList>
            <person name="Lofgren L.A."/>
            <person name="Nguyen N.H."/>
            <person name="Vilgalys R."/>
            <person name="Ruytinx J."/>
            <person name="Liao H.L."/>
            <person name="Branco S."/>
            <person name="Kuo A."/>
            <person name="LaButti K."/>
            <person name="Lipzen A."/>
            <person name="Andreopoulos W."/>
            <person name="Pangilinan J."/>
            <person name="Riley R."/>
            <person name="Hundley H."/>
            <person name="Na H."/>
            <person name="Barry K."/>
            <person name="Grigoriev I.V."/>
            <person name="Stajich J.E."/>
            <person name="Kennedy P.G."/>
        </authorList>
    </citation>
    <scope>NUCLEOTIDE SEQUENCE</scope>
    <source>
        <strain evidence="2">MN1</strain>
    </source>
</reference>
<evidence type="ECO:0000256" key="1">
    <source>
        <dbReference type="SAM" id="MobiDB-lite"/>
    </source>
</evidence>
<protein>
    <submittedName>
        <fullName evidence="2">Uncharacterized protein</fullName>
    </submittedName>
</protein>
<feature type="region of interest" description="Disordered" evidence="1">
    <location>
        <begin position="75"/>
        <end position="105"/>
    </location>
</feature>
<evidence type="ECO:0000313" key="3">
    <source>
        <dbReference type="Proteomes" id="UP000807769"/>
    </source>
</evidence>
<proteinExistence type="predicted"/>
<comment type="caution">
    <text evidence="2">The sequence shown here is derived from an EMBL/GenBank/DDBJ whole genome shotgun (WGS) entry which is preliminary data.</text>
</comment>
<accession>A0A9P7DKN0</accession>
<dbReference type="Proteomes" id="UP000807769">
    <property type="component" value="Unassembled WGS sequence"/>
</dbReference>
<keyword evidence="3" id="KW-1185">Reference proteome</keyword>
<dbReference type="EMBL" id="JABBWG010000232">
    <property type="protein sequence ID" value="KAG1797155.1"/>
    <property type="molecule type" value="Genomic_DNA"/>
</dbReference>
<dbReference type="GeneID" id="64637145"/>
<name>A0A9P7DKN0_9AGAM</name>
<dbReference type="RefSeq" id="XP_041185427.1">
    <property type="nucleotide sequence ID" value="XM_041343129.1"/>
</dbReference>
<gene>
    <name evidence="2" type="ORF">BJ212DRAFT_407502</name>
</gene>
<organism evidence="2 3">
    <name type="scientific">Suillus subaureus</name>
    <dbReference type="NCBI Taxonomy" id="48587"/>
    <lineage>
        <taxon>Eukaryota</taxon>
        <taxon>Fungi</taxon>
        <taxon>Dikarya</taxon>
        <taxon>Basidiomycota</taxon>
        <taxon>Agaricomycotina</taxon>
        <taxon>Agaricomycetes</taxon>
        <taxon>Agaricomycetidae</taxon>
        <taxon>Boletales</taxon>
        <taxon>Suillineae</taxon>
        <taxon>Suillaceae</taxon>
        <taxon>Suillus</taxon>
    </lineage>
</organism>
<evidence type="ECO:0000313" key="2">
    <source>
        <dbReference type="EMBL" id="KAG1797155.1"/>
    </source>
</evidence>